<evidence type="ECO:0000256" key="8">
    <source>
        <dbReference type="ARBA" id="ARBA00067675"/>
    </source>
</evidence>
<feature type="region of interest" description="Disordered" evidence="12">
    <location>
        <begin position="180"/>
        <end position="230"/>
    </location>
</feature>
<dbReference type="GeneTree" id="ENSGT00940000160384"/>
<feature type="compositionally biased region" description="Basic residues" evidence="12">
    <location>
        <begin position="331"/>
        <end position="340"/>
    </location>
</feature>
<feature type="compositionally biased region" description="Basic and acidic residues" evidence="12">
    <location>
        <begin position="82"/>
        <end position="92"/>
    </location>
</feature>
<evidence type="ECO:0000256" key="6">
    <source>
        <dbReference type="ARBA" id="ARBA00022990"/>
    </source>
</evidence>
<name>A0A670XUG3_PSETE</name>
<dbReference type="GO" id="GO:0043197">
    <property type="term" value="C:dendritic spine"/>
    <property type="evidence" value="ECO:0007669"/>
    <property type="project" value="TreeGrafter"/>
</dbReference>
<organism evidence="15 16">
    <name type="scientific">Pseudonaja textilis</name>
    <name type="common">Eastern brown snake</name>
    <dbReference type="NCBI Taxonomy" id="8673"/>
    <lineage>
        <taxon>Eukaryota</taxon>
        <taxon>Metazoa</taxon>
        <taxon>Chordata</taxon>
        <taxon>Craniata</taxon>
        <taxon>Vertebrata</taxon>
        <taxon>Euteleostomi</taxon>
        <taxon>Lepidosauria</taxon>
        <taxon>Squamata</taxon>
        <taxon>Bifurcata</taxon>
        <taxon>Unidentata</taxon>
        <taxon>Episquamata</taxon>
        <taxon>Toxicofera</taxon>
        <taxon>Serpentes</taxon>
        <taxon>Colubroidea</taxon>
        <taxon>Elapidae</taxon>
        <taxon>Hydrophiinae</taxon>
        <taxon>Pseudonaja</taxon>
    </lineage>
</organism>
<comment type="function">
    <text evidence="7">May modulate processing of the amyloid-beta precursor protein (APP) and hence formation of APP-beta. May enhance the activity of HIF1A in macrophages by inhibiting the activity of HIF1AN.</text>
</comment>
<feature type="region of interest" description="Disordered" evidence="12">
    <location>
        <begin position="308"/>
        <end position="393"/>
    </location>
</feature>
<dbReference type="GO" id="GO:0007268">
    <property type="term" value="P:chemical synaptic transmission"/>
    <property type="evidence" value="ECO:0007669"/>
    <property type="project" value="TreeGrafter"/>
</dbReference>
<feature type="compositionally biased region" description="Polar residues" evidence="12">
    <location>
        <begin position="114"/>
        <end position="130"/>
    </location>
</feature>
<dbReference type="PANTHER" id="PTHR12345:SF9">
    <property type="entry name" value="AMYLOID-BETA A4 PRECURSOR PROTEIN-BINDING FAMILY A MEMBER 3"/>
    <property type="match status" value="1"/>
</dbReference>
<evidence type="ECO:0000259" key="13">
    <source>
        <dbReference type="PROSITE" id="PS01179"/>
    </source>
</evidence>
<feature type="domain" description="PDZ" evidence="14">
    <location>
        <begin position="690"/>
        <end position="767"/>
    </location>
</feature>
<dbReference type="FunFam" id="2.30.42.10:FF:000007">
    <property type="entry name" value="Amyloid beta A4 protein-binding family A member"/>
    <property type="match status" value="1"/>
</dbReference>
<dbReference type="CDD" id="cd06720">
    <property type="entry name" value="PDZ1_APBA1_3-like"/>
    <property type="match status" value="1"/>
</dbReference>
<dbReference type="SUPFAM" id="SSF50729">
    <property type="entry name" value="PH domain-like"/>
    <property type="match status" value="1"/>
</dbReference>
<dbReference type="PANTHER" id="PTHR12345">
    <property type="entry name" value="SYNTENIN RELATED"/>
    <property type="match status" value="1"/>
</dbReference>
<dbReference type="FunFam" id="2.30.29.30:FF:000222">
    <property type="entry name" value="amyloid beta A4 precursor protein-binding family A member 3"/>
    <property type="match status" value="1"/>
</dbReference>
<dbReference type="InterPro" id="IPR011993">
    <property type="entry name" value="PH-like_dom_sf"/>
</dbReference>
<feature type="region of interest" description="Disordered" evidence="12">
    <location>
        <begin position="34"/>
        <end position="57"/>
    </location>
</feature>
<dbReference type="InterPro" id="IPR006020">
    <property type="entry name" value="PTB/PI_dom"/>
</dbReference>
<evidence type="ECO:0000259" key="14">
    <source>
        <dbReference type="PROSITE" id="PS50106"/>
    </source>
</evidence>
<dbReference type="Proteomes" id="UP000472273">
    <property type="component" value="Unplaced"/>
</dbReference>
<dbReference type="RefSeq" id="XP_026554855.1">
    <property type="nucleotide sequence ID" value="XM_026699070.1"/>
</dbReference>
<evidence type="ECO:0000256" key="11">
    <source>
        <dbReference type="ARBA" id="ARBA00083043"/>
    </source>
</evidence>
<gene>
    <name evidence="15" type="primary">APBA3</name>
</gene>
<dbReference type="GO" id="GO:0005886">
    <property type="term" value="C:plasma membrane"/>
    <property type="evidence" value="ECO:0007669"/>
    <property type="project" value="TreeGrafter"/>
</dbReference>
<dbReference type="GO" id="GO:0004857">
    <property type="term" value="F:enzyme inhibitor activity"/>
    <property type="evidence" value="ECO:0007669"/>
    <property type="project" value="Ensembl"/>
</dbReference>
<dbReference type="CDD" id="cd01208">
    <property type="entry name" value="PTB_X11"/>
    <property type="match status" value="1"/>
</dbReference>
<evidence type="ECO:0000256" key="1">
    <source>
        <dbReference type="ARBA" id="ARBA00004556"/>
    </source>
</evidence>
<dbReference type="GeneID" id="113435321"/>
<evidence type="ECO:0000256" key="3">
    <source>
        <dbReference type="ARBA" id="ARBA00022490"/>
    </source>
</evidence>
<evidence type="ECO:0000256" key="12">
    <source>
        <dbReference type="SAM" id="MobiDB-lite"/>
    </source>
</evidence>
<evidence type="ECO:0000313" key="16">
    <source>
        <dbReference type="Proteomes" id="UP000472273"/>
    </source>
</evidence>
<feature type="domain" description="PDZ" evidence="14">
    <location>
        <begin position="600"/>
        <end position="685"/>
    </location>
</feature>
<keyword evidence="2" id="KW-0813">Transport</keyword>
<dbReference type="Gene3D" id="2.30.42.10">
    <property type="match status" value="2"/>
</dbReference>
<protein>
    <recommendedName>
        <fullName evidence="8">Amyloid-beta A4 precursor protein-binding family A member 3</fullName>
    </recommendedName>
    <alternativeName>
        <fullName evidence="10">Adapter protein X11gamma</fullName>
    </alternativeName>
    <alternativeName>
        <fullName evidence="9">Neuron-specific X11L2 protein</fullName>
    </alternativeName>
    <alternativeName>
        <fullName evidence="11">Neuronal Munc18-1-interacting protein 3</fullName>
    </alternativeName>
</protein>
<dbReference type="AlphaFoldDB" id="A0A670XUG3"/>
<evidence type="ECO:0000256" key="7">
    <source>
        <dbReference type="ARBA" id="ARBA00058713"/>
    </source>
</evidence>
<dbReference type="PROSITE" id="PS01179">
    <property type="entry name" value="PID"/>
    <property type="match status" value="1"/>
</dbReference>
<dbReference type="PROSITE" id="PS50106">
    <property type="entry name" value="PDZ"/>
    <property type="match status" value="2"/>
</dbReference>
<dbReference type="KEGG" id="ptex:113435321"/>
<dbReference type="GO" id="GO:0019899">
    <property type="term" value="F:enzyme binding"/>
    <property type="evidence" value="ECO:0007669"/>
    <property type="project" value="Ensembl"/>
</dbReference>
<dbReference type="Pfam" id="PF00640">
    <property type="entry name" value="PID"/>
    <property type="match status" value="1"/>
</dbReference>
<keyword evidence="16" id="KW-1185">Reference proteome</keyword>
<feature type="region of interest" description="Disordered" evidence="12">
    <location>
        <begin position="82"/>
        <end position="130"/>
    </location>
</feature>
<evidence type="ECO:0000313" key="15">
    <source>
        <dbReference type="Ensembl" id="ENSPTXP00000003439.1"/>
    </source>
</evidence>
<keyword evidence="5" id="KW-0677">Repeat</keyword>
<evidence type="ECO:0000256" key="5">
    <source>
        <dbReference type="ARBA" id="ARBA00022737"/>
    </source>
</evidence>
<dbReference type="RefSeq" id="XP_026554856.1">
    <property type="nucleotide sequence ID" value="XM_026699071.1"/>
</dbReference>
<reference evidence="15" key="1">
    <citation type="submission" date="2025-08" db="UniProtKB">
        <authorList>
            <consortium name="Ensembl"/>
        </authorList>
    </citation>
    <scope>IDENTIFICATION</scope>
</reference>
<dbReference type="SUPFAM" id="SSF50156">
    <property type="entry name" value="PDZ domain-like"/>
    <property type="match status" value="2"/>
</dbReference>
<reference evidence="15" key="2">
    <citation type="submission" date="2025-09" db="UniProtKB">
        <authorList>
            <consortium name="Ensembl"/>
        </authorList>
    </citation>
    <scope>IDENTIFICATION</scope>
</reference>
<proteinExistence type="predicted"/>
<dbReference type="GO" id="GO:0048471">
    <property type="term" value="C:perinuclear region of cytoplasm"/>
    <property type="evidence" value="ECO:0007669"/>
    <property type="project" value="UniProtKB-SubCell"/>
</dbReference>
<keyword evidence="6" id="KW-0007">Acetylation</keyword>
<evidence type="ECO:0000256" key="9">
    <source>
        <dbReference type="ARBA" id="ARBA00077607"/>
    </source>
</evidence>
<feature type="compositionally biased region" description="Basic and acidic residues" evidence="12">
    <location>
        <begin position="200"/>
        <end position="228"/>
    </location>
</feature>
<dbReference type="Pfam" id="PF00595">
    <property type="entry name" value="PDZ"/>
    <property type="match status" value="2"/>
</dbReference>
<dbReference type="CDD" id="cd06793">
    <property type="entry name" value="PDZ2_APBA1_3-like"/>
    <property type="match status" value="1"/>
</dbReference>
<dbReference type="Ensembl" id="ENSPTXT00000003543.1">
    <property type="protein sequence ID" value="ENSPTXP00000003439.1"/>
    <property type="gene ID" value="ENSPTXG00000002593.1"/>
</dbReference>
<evidence type="ECO:0000256" key="2">
    <source>
        <dbReference type="ARBA" id="ARBA00022448"/>
    </source>
</evidence>
<dbReference type="InterPro" id="IPR051230">
    <property type="entry name" value="APP-Binding"/>
</dbReference>
<dbReference type="OMA" id="MICHIFR"/>
<sequence length="781" mass="85168">MDGGVDVKKDASEGCGILSESVVPLPTDLENEIEAPVDSGENASVIQQLPTSPGDNQVLPELPNLDSGPCYPKAEEIRIGLDGEGESKRCSEPQDTTSLAPEISRNGMEEGAKTSAQNENTCWTPKPDQVSSEVESNLKIALDQGEILKELEEKDVEEEIPEADQAEFLKLFARLQRLNPGFHDKLPTPEDDLLAASDGEESHGLGDGDRRPLLEHPEDLQGPPDKRAPSLLHVATGQGLRAAAQHLLRSVQGQRSGELLSPEAHQENLLSLLHYEGGISMEEEEDDQITLAHSDVMIRTGCQKMEVEERAVTPEKVPSEPACDDLEERRRKGRRRPRSRLLKESTSLEAAASSDSNLEARSWEGSPDPVGGPVLNRMEDSSPISDPVNKGNVSSFPPYKDVPGPCEPEDLLEGVIFGAKYLGSTQLASEKNPSTTVRMAQAQEAVDRIKAPEGESQPMTEVDLFVSTQRIKVLSADTQETMMDHPLQTISYIADIGNIVVLMARRKLPRRADASTEKQLYKMICHVFHSSDAQLIAQAIGQVFSVAYQHFLRASGIDPSQLGSMQDQNDDEKDHPSLIEGEELYNGDLAHFSKQENCKEVVISKQKGEILGVVIVESGWGSILPTVVIANLMHRGAAERSGKLNIGDRIMSINGTSLVGLPLVSCQNIVRDLKNQTEVTLSIVHCPPVTTAIVRRPGTKYPLGFSVENGIICSLMRGGIAERGGVRVGHRIIEINGQSVVAMPHEKIIQILSQAVSEVHIKTMPASTYRLLTGQEQPIFL</sequence>
<dbReference type="SMART" id="SM00228">
    <property type="entry name" value="PDZ"/>
    <property type="match status" value="2"/>
</dbReference>
<dbReference type="GO" id="GO:0001540">
    <property type="term" value="F:amyloid-beta binding"/>
    <property type="evidence" value="ECO:0007669"/>
    <property type="project" value="TreeGrafter"/>
</dbReference>
<dbReference type="FunFam" id="2.30.42.10:FF:000017">
    <property type="entry name" value="Amyloid beta A4 protein-binding family A member 1"/>
    <property type="match status" value="1"/>
</dbReference>
<comment type="subcellular location">
    <subcellularLocation>
        <location evidence="1">Cytoplasm</location>
        <location evidence="1">Perinuclear region</location>
    </subcellularLocation>
</comment>
<dbReference type="InterPro" id="IPR036034">
    <property type="entry name" value="PDZ_sf"/>
</dbReference>
<dbReference type="SMART" id="SM00462">
    <property type="entry name" value="PTB"/>
    <property type="match status" value="1"/>
</dbReference>
<accession>A0A670XUG3</accession>
<feature type="compositionally biased region" description="Polar residues" evidence="12">
    <location>
        <begin position="41"/>
        <end position="55"/>
    </location>
</feature>
<keyword evidence="4" id="KW-0597">Phosphoprotein</keyword>
<keyword evidence="3" id="KW-0963">Cytoplasm</keyword>
<feature type="domain" description="PID" evidence="13">
    <location>
        <begin position="414"/>
        <end position="559"/>
    </location>
</feature>
<evidence type="ECO:0000256" key="4">
    <source>
        <dbReference type="ARBA" id="ARBA00022553"/>
    </source>
</evidence>
<dbReference type="Gene3D" id="2.30.29.30">
    <property type="entry name" value="Pleckstrin-homology domain (PH domain)/Phosphotyrosine-binding domain (PTB)"/>
    <property type="match status" value="1"/>
</dbReference>
<dbReference type="InterPro" id="IPR001478">
    <property type="entry name" value="PDZ"/>
</dbReference>
<dbReference type="CTD" id="9546"/>
<dbReference type="OrthoDB" id="5987010at2759"/>
<evidence type="ECO:0000256" key="10">
    <source>
        <dbReference type="ARBA" id="ARBA00078850"/>
    </source>
</evidence>